<dbReference type="Proteomes" id="UP000623269">
    <property type="component" value="Unassembled WGS sequence"/>
</dbReference>
<dbReference type="InterPro" id="IPR000595">
    <property type="entry name" value="cNMP-bd_dom"/>
</dbReference>
<protein>
    <submittedName>
        <fullName evidence="6">Crp/Fnr family transcriptional regulator</fullName>
    </submittedName>
</protein>
<dbReference type="SMART" id="SM00100">
    <property type="entry name" value="cNMP"/>
    <property type="match status" value="1"/>
</dbReference>
<dbReference type="PROSITE" id="PS00042">
    <property type="entry name" value="HTH_CRP_1"/>
    <property type="match status" value="1"/>
</dbReference>
<dbReference type="SMART" id="SM00419">
    <property type="entry name" value="HTH_CRP"/>
    <property type="match status" value="1"/>
</dbReference>
<dbReference type="CDD" id="cd00038">
    <property type="entry name" value="CAP_ED"/>
    <property type="match status" value="1"/>
</dbReference>
<keyword evidence="7" id="KW-1185">Reference proteome</keyword>
<name>A0A8J7H6C3_9FIRM</name>
<sequence length="239" mass="26564">MTETCNCNNCRNELCIRKVPIFSTLNQEDVGKIASLINHRDYKKGETILFDGDYTDSVVIINEGSAKAYKNTPDGREQILYVFSEGDFFGEQNLLGNKTATFSVEALQPVNTCILSRGQFQKLLYSYPEIAVKIIEELSGRMARLETALQSMGVRNVDTRVGGILLEFATKYSTKTNEGTLIHLPLSREGIANYLGVARETLSRKLGQLENEGLIRSVNNKEILIPNMQAIELLAGAGY</sequence>
<gene>
    <name evidence="6" type="ORF">I5677_15765</name>
</gene>
<evidence type="ECO:0000256" key="2">
    <source>
        <dbReference type="ARBA" id="ARBA00023125"/>
    </source>
</evidence>
<dbReference type="InterPro" id="IPR012318">
    <property type="entry name" value="HTH_CRP"/>
</dbReference>
<dbReference type="GO" id="GO:0005829">
    <property type="term" value="C:cytosol"/>
    <property type="evidence" value="ECO:0007669"/>
    <property type="project" value="TreeGrafter"/>
</dbReference>
<dbReference type="InterPro" id="IPR036390">
    <property type="entry name" value="WH_DNA-bd_sf"/>
</dbReference>
<organism evidence="6 7">
    <name type="scientific">Mobilitalea sibirica</name>
    <dbReference type="NCBI Taxonomy" id="1462919"/>
    <lineage>
        <taxon>Bacteria</taxon>
        <taxon>Bacillati</taxon>
        <taxon>Bacillota</taxon>
        <taxon>Clostridia</taxon>
        <taxon>Lachnospirales</taxon>
        <taxon>Lachnospiraceae</taxon>
        <taxon>Mobilitalea</taxon>
    </lineage>
</organism>
<dbReference type="InterPro" id="IPR018490">
    <property type="entry name" value="cNMP-bd_dom_sf"/>
</dbReference>
<dbReference type="Gene3D" id="1.10.10.10">
    <property type="entry name" value="Winged helix-like DNA-binding domain superfamily/Winged helix DNA-binding domain"/>
    <property type="match status" value="1"/>
</dbReference>
<dbReference type="AlphaFoldDB" id="A0A8J7H6C3"/>
<dbReference type="CDD" id="cd00092">
    <property type="entry name" value="HTH_CRP"/>
    <property type="match status" value="1"/>
</dbReference>
<dbReference type="RefSeq" id="WP_197662611.1">
    <property type="nucleotide sequence ID" value="NZ_JAEAGR010000020.1"/>
</dbReference>
<feature type="domain" description="Cyclic nucleotide-binding" evidence="4">
    <location>
        <begin position="21"/>
        <end position="141"/>
    </location>
</feature>
<dbReference type="GO" id="GO:0003700">
    <property type="term" value="F:DNA-binding transcription factor activity"/>
    <property type="evidence" value="ECO:0007669"/>
    <property type="project" value="InterPro"/>
</dbReference>
<dbReference type="InterPro" id="IPR050397">
    <property type="entry name" value="Env_Response_Regulators"/>
</dbReference>
<dbReference type="PROSITE" id="PS50042">
    <property type="entry name" value="CNMP_BINDING_3"/>
    <property type="match status" value="1"/>
</dbReference>
<proteinExistence type="predicted"/>
<keyword evidence="1" id="KW-0805">Transcription regulation</keyword>
<dbReference type="EMBL" id="JAEAGR010000020">
    <property type="protein sequence ID" value="MBH1942359.1"/>
    <property type="molecule type" value="Genomic_DNA"/>
</dbReference>
<keyword evidence="3" id="KW-0804">Transcription</keyword>
<dbReference type="SUPFAM" id="SSF51206">
    <property type="entry name" value="cAMP-binding domain-like"/>
    <property type="match status" value="1"/>
</dbReference>
<dbReference type="GO" id="GO:0003677">
    <property type="term" value="F:DNA binding"/>
    <property type="evidence" value="ECO:0007669"/>
    <property type="project" value="UniProtKB-KW"/>
</dbReference>
<dbReference type="PANTHER" id="PTHR24567">
    <property type="entry name" value="CRP FAMILY TRANSCRIPTIONAL REGULATORY PROTEIN"/>
    <property type="match status" value="1"/>
</dbReference>
<comment type="caution">
    <text evidence="6">The sequence shown here is derived from an EMBL/GenBank/DDBJ whole genome shotgun (WGS) entry which is preliminary data.</text>
</comment>
<dbReference type="PROSITE" id="PS51063">
    <property type="entry name" value="HTH_CRP_2"/>
    <property type="match status" value="1"/>
</dbReference>
<evidence type="ECO:0000259" key="5">
    <source>
        <dbReference type="PROSITE" id="PS51063"/>
    </source>
</evidence>
<dbReference type="Gene3D" id="2.60.120.10">
    <property type="entry name" value="Jelly Rolls"/>
    <property type="match status" value="1"/>
</dbReference>
<keyword evidence="2" id="KW-0238">DNA-binding</keyword>
<evidence type="ECO:0000256" key="3">
    <source>
        <dbReference type="ARBA" id="ARBA00023163"/>
    </source>
</evidence>
<feature type="domain" description="HTH crp-type" evidence="5">
    <location>
        <begin position="155"/>
        <end position="229"/>
    </location>
</feature>
<evidence type="ECO:0000259" key="4">
    <source>
        <dbReference type="PROSITE" id="PS50042"/>
    </source>
</evidence>
<accession>A0A8J7H6C3</accession>
<dbReference type="SUPFAM" id="SSF46785">
    <property type="entry name" value="Winged helix' DNA-binding domain"/>
    <property type="match status" value="1"/>
</dbReference>
<reference evidence="6" key="1">
    <citation type="submission" date="2020-12" db="EMBL/GenBank/DDBJ databases">
        <title>M. sibirica DSM 26468T genome.</title>
        <authorList>
            <person name="Thieme N."/>
            <person name="Rettenmaier R."/>
            <person name="Zverlov V."/>
            <person name="Liebl W."/>
        </authorList>
    </citation>
    <scope>NUCLEOTIDE SEQUENCE</scope>
    <source>
        <strain evidence="6">DSM 26468</strain>
    </source>
</reference>
<evidence type="ECO:0000313" key="7">
    <source>
        <dbReference type="Proteomes" id="UP000623269"/>
    </source>
</evidence>
<dbReference type="PANTHER" id="PTHR24567:SF28">
    <property type="entry name" value="LISTERIOLYSIN REGULATORY PROTEIN"/>
    <property type="match status" value="1"/>
</dbReference>
<dbReference type="Pfam" id="PF00027">
    <property type="entry name" value="cNMP_binding"/>
    <property type="match status" value="1"/>
</dbReference>
<dbReference type="PRINTS" id="PR00034">
    <property type="entry name" value="HTHCRP"/>
</dbReference>
<evidence type="ECO:0000256" key="1">
    <source>
        <dbReference type="ARBA" id="ARBA00023015"/>
    </source>
</evidence>
<dbReference type="InterPro" id="IPR036388">
    <property type="entry name" value="WH-like_DNA-bd_sf"/>
</dbReference>
<evidence type="ECO:0000313" key="6">
    <source>
        <dbReference type="EMBL" id="MBH1942359.1"/>
    </source>
</evidence>
<dbReference type="Pfam" id="PF13545">
    <property type="entry name" value="HTH_Crp_2"/>
    <property type="match status" value="1"/>
</dbReference>
<dbReference type="InterPro" id="IPR014710">
    <property type="entry name" value="RmlC-like_jellyroll"/>
</dbReference>
<dbReference type="InterPro" id="IPR018335">
    <property type="entry name" value="Tscrpt_reg_HTH_Crp-type_CS"/>
</dbReference>